<evidence type="ECO:0000259" key="6">
    <source>
        <dbReference type="Pfam" id="PF13664"/>
    </source>
</evidence>
<feature type="transmembrane region" description="Helical" evidence="5">
    <location>
        <begin position="20"/>
        <end position="48"/>
    </location>
</feature>
<keyword evidence="4 5" id="KW-0472">Membrane</keyword>
<dbReference type="OrthoDB" id="1641132at2759"/>
<comment type="subcellular location">
    <subcellularLocation>
        <location evidence="1">Membrane</location>
    </subcellularLocation>
</comment>
<organism evidence="7 8">
    <name type="scientific">Dentipellis fragilis</name>
    <dbReference type="NCBI Taxonomy" id="205917"/>
    <lineage>
        <taxon>Eukaryota</taxon>
        <taxon>Fungi</taxon>
        <taxon>Dikarya</taxon>
        <taxon>Basidiomycota</taxon>
        <taxon>Agaricomycotina</taxon>
        <taxon>Agaricomycetes</taxon>
        <taxon>Russulales</taxon>
        <taxon>Hericiaceae</taxon>
        <taxon>Dentipellis</taxon>
    </lineage>
</organism>
<dbReference type="GO" id="GO:0016020">
    <property type="term" value="C:membrane"/>
    <property type="evidence" value="ECO:0007669"/>
    <property type="project" value="UniProtKB-SubCell"/>
</dbReference>
<evidence type="ECO:0000256" key="5">
    <source>
        <dbReference type="SAM" id="Phobius"/>
    </source>
</evidence>
<evidence type="ECO:0000256" key="1">
    <source>
        <dbReference type="ARBA" id="ARBA00004370"/>
    </source>
</evidence>
<feature type="transmembrane region" description="Helical" evidence="5">
    <location>
        <begin position="60"/>
        <end position="79"/>
    </location>
</feature>
<accession>A0A4Y9Z581</accession>
<name>A0A4Y9Z581_9AGAM</name>
<evidence type="ECO:0000313" key="8">
    <source>
        <dbReference type="Proteomes" id="UP000298327"/>
    </source>
</evidence>
<proteinExistence type="predicted"/>
<evidence type="ECO:0000256" key="3">
    <source>
        <dbReference type="ARBA" id="ARBA00022989"/>
    </source>
</evidence>
<evidence type="ECO:0000256" key="4">
    <source>
        <dbReference type="ARBA" id="ARBA00023136"/>
    </source>
</evidence>
<protein>
    <recommendedName>
        <fullName evidence="6">TMEM205-like domain-containing protein</fullName>
    </recommendedName>
</protein>
<dbReference type="STRING" id="205917.A0A4Y9Z581"/>
<dbReference type="InterPro" id="IPR025423">
    <property type="entry name" value="TMEM205-like"/>
</dbReference>
<sequence length="189" mass="20784">MAAPQVLTLSDLAKLFSINGAYYVGFSFLFGMSLWVTFFGGVIAFRTLPRHQFGALQHRTFPVYFNISIGISSALLALWTRANPGITTRVTSFKDADVAQAYALGTVLAGQALNSFVIGPLTSKCMFARHKLEKEEGKAYNEPDVSDKMKALNRQFGRLHGYSSLANLLSFFALAFHGLWLGNFGTKVN</sequence>
<dbReference type="AlphaFoldDB" id="A0A4Y9Z581"/>
<reference evidence="7 8" key="1">
    <citation type="submission" date="2019-02" db="EMBL/GenBank/DDBJ databases">
        <title>Genome sequencing of the rare red list fungi Dentipellis fragilis.</title>
        <authorList>
            <person name="Buettner E."/>
            <person name="Kellner H."/>
        </authorList>
    </citation>
    <scope>NUCLEOTIDE SEQUENCE [LARGE SCALE GENOMIC DNA]</scope>
    <source>
        <strain evidence="7 8">DSM 105465</strain>
    </source>
</reference>
<evidence type="ECO:0000256" key="2">
    <source>
        <dbReference type="ARBA" id="ARBA00022692"/>
    </source>
</evidence>
<feature type="transmembrane region" description="Helical" evidence="5">
    <location>
        <begin position="99"/>
        <end position="121"/>
    </location>
</feature>
<gene>
    <name evidence="7" type="ORF">EVG20_g3319</name>
</gene>
<keyword evidence="3 5" id="KW-1133">Transmembrane helix</keyword>
<comment type="caution">
    <text evidence="7">The sequence shown here is derived from an EMBL/GenBank/DDBJ whole genome shotgun (WGS) entry which is preliminary data.</text>
</comment>
<dbReference type="Pfam" id="PF13664">
    <property type="entry name" value="DUF4149"/>
    <property type="match status" value="1"/>
</dbReference>
<dbReference type="PANTHER" id="PTHR23241">
    <property type="entry name" value="LATE EMBRYOGENESIS ABUNDANT PLANTS LEA-RELATED"/>
    <property type="match status" value="1"/>
</dbReference>
<dbReference type="EMBL" id="SEOQ01000147">
    <property type="protein sequence ID" value="TFY69023.1"/>
    <property type="molecule type" value="Genomic_DNA"/>
</dbReference>
<feature type="domain" description="TMEM205-like" evidence="6">
    <location>
        <begin position="25"/>
        <end position="131"/>
    </location>
</feature>
<dbReference type="PANTHER" id="PTHR23241:SF102">
    <property type="entry name" value="LD23009P"/>
    <property type="match status" value="1"/>
</dbReference>
<dbReference type="InterPro" id="IPR053009">
    <property type="entry name" value="Xanthocillin_Biosynth-Assoc"/>
</dbReference>
<feature type="transmembrane region" description="Helical" evidence="5">
    <location>
        <begin position="159"/>
        <end position="180"/>
    </location>
</feature>
<keyword evidence="8" id="KW-1185">Reference proteome</keyword>
<dbReference type="Proteomes" id="UP000298327">
    <property type="component" value="Unassembled WGS sequence"/>
</dbReference>
<keyword evidence="2 5" id="KW-0812">Transmembrane</keyword>
<evidence type="ECO:0000313" key="7">
    <source>
        <dbReference type="EMBL" id="TFY69023.1"/>
    </source>
</evidence>